<keyword evidence="2" id="KW-1185">Reference proteome</keyword>
<name>A0AAW5LAR3_9PAST</name>
<gene>
    <name evidence="1" type="ORF">MUU45_000942</name>
</gene>
<dbReference type="EMBL" id="JALJCU010000008">
    <property type="protein sequence ID" value="MCQ9121123.1"/>
    <property type="molecule type" value="Genomic_DNA"/>
</dbReference>
<proteinExistence type="predicted"/>
<sequence length="119" mass="13181">MAGHEVKGKGLQAIAENDLLIQAGGNVDIAADTNHFRNIHKETKKTSGVFTGRGGITFGSKSEKHHLESEGWIQSDMRSTLVTNMVQAAYHRVKGREQVSSPKLKALYRIALFREYSKV</sequence>
<comment type="caution">
    <text evidence="1">The sequence shown here is derived from an EMBL/GenBank/DDBJ whole genome shotgun (WGS) entry which is preliminary data.</text>
</comment>
<dbReference type="RefSeq" id="WP_256891819.1">
    <property type="nucleotide sequence ID" value="NZ_JALJCU010000008.1"/>
</dbReference>
<protein>
    <submittedName>
        <fullName evidence="1">Uncharacterized protein</fullName>
    </submittedName>
</protein>
<dbReference type="Proteomes" id="UP001206350">
    <property type="component" value="Unassembled WGS sequence"/>
</dbReference>
<accession>A0AAW5LAR3</accession>
<evidence type="ECO:0000313" key="1">
    <source>
        <dbReference type="EMBL" id="MCQ9121123.1"/>
    </source>
</evidence>
<dbReference type="AlphaFoldDB" id="A0AAW5LAR3"/>
<reference evidence="1 2" key="1">
    <citation type="journal article" date="2022" name="Microbiol. Spectr.">
        <title>Microbiota of the Pregnant Mouse: Characterization of the Bacterial Communities in the Oral Cavity, Lung, Intestine, and Vagina through Culture and DNA Sequencing.</title>
        <authorList>
            <person name="Greenberg J.M."/>
            <person name="Romero R."/>
            <person name="Winters A.D."/>
            <person name="Galaz J."/>
            <person name="Garcia-Flores V."/>
            <person name="Arenas-Hernandez M."/>
            <person name="Panzer J."/>
            <person name="Shaffer Z."/>
            <person name="Kracht D.J."/>
            <person name="Gomez-Lopez N."/>
            <person name="Theis K.R."/>
        </authorList>
    </citation>
    <scope>NUCLEOTIDE SEQUENCE [LARGE SCALE GENOMIC DNA]</scope>
    <source>
        <strain evidence="1 2">MAC-C1-H1</strain>
    </source>
</reference>
<evidence type="ECO:0000313" key="2">
    <source>
        <dbReference type="Proteomes" id="UP001206350"/>
    </source>
</evidence>
<organism evidence="1 2">
    <name type="scientific">Rodentibacter pneumotropicus</name>
    <dbReference type="NCBI Taxonomy" id="758"/>
    <lineage>
        <taxon>Bacteria</taxon>
        <taxon>Pseudomonadati</taxon>
        <taxon>Pseudomonadota</taxon>
        <taxon>Gammaproteobacteria</taxon>
        <taxon>Pasteurellales</taxon>
        <taxon>Pasteurellaceae</taxon>
        <taxon>Rodentibacter</taxon>
    </lineage>
</organism>